<dbReference type="AlphaFoldDB" id="A0A381C2Y7"/>
<keyword evidence="2" id="KW-0238">DNA-binding</keyword>
<evidence type="ECO:0000256" key="1">
    <source>
        <dbReference type="ARBA" id="ARBA00023015"/>
    </source>
</evidence>
<dbReference type="GO" id="GO:0000976">
    <property type="term" value="F:transcription cis-regulatory region binding"/>
    <property type="evidence" value="ECO:0007669"/>
    <property type="project" value="TreeGrafter"/>
</dbReference>
<name>A0A381C2Y7_9ENTR</name>
<dbReference type="InterPro" id="IPR001761">
    <property type="entry name" value="Peripla_BP/Lac1_sug-bd_dom"/>
</dbReference>
<sequence>MKVQRITLHDIAALAGVTKMTVSRYLRTPEKVKSETAERIASVIAEVGYEPDPDNPVVSGNIAPRIGVLVPSFHNQIFADVLAGIESVTTSHGYQTLVVNYDYDSLREEEQIATVLAFNVKGLLLTESVHTLRAEKYLKAAKIPIAEVMGLTDNPERINVGFDNYRAGFDMTNMLLASGKKHIVYFGSMSDIRDEQRYAGYCKAMEAAELSVGRISPNKVSSVSIGTGMMTLARQMYKEMDGILCTNDDLAVGVLQECLASGIKVPQEMAIAGFHGLEIGQIITPRLASVLTPRFEMGKVATEILIKKIKGIPTIEKVDLHYRLSMGETI</sequence>
<protein>
    <submittedName>
        <fullName evidence="5">Gluconate utilization system GNT-I transcriptional repressor</fullName>
    </submittedName>
</protein>
<keyword evidence="3" id="KW-0804">Transcription</keyword>
<evidence type="ECO:0000256" key="3">
    <source>
        <dbReference type="ARBA" id="ARBA00023163"/>
    </source>
</evidence>
<dbReference type="PANTHER" id="PTHR30146:SF37">
    <property type="entry name" value="HTH-TYPE TRANSCRIPTIONAL REGULATOR IDNR"/>
    <property type="match status" value="1"/>
</dbReference>
<dbReference type="PANTHER" id="PTHR30146">
    <property type="entry name" value="LACI-RELATED TRANSCRIPTIONAL REPRESSOR"/>
    <property type="match status" value="1"/>
</dbReference>
<accession>A0A381C2Y7</accession>
<keyword evidence="1" id="KW-0805">Transcription regulation</keyword>
<reference evidence="5 6" key="1">
    <citation type="submission" date="2018-06" db="EMBL/GenBank/DDBJ databases">
        <authorList>
            <consortium name="Pathogen Informatics"/>
            <person name="Doyle S."/>
        </authorList>
    </citation>
    <scope>NUCLEOTIDE SEQUENCE [LARGE SCALE GENOMIC DNA]</scope>
    <source>
        <strain evidence="5 6">NCTC12119</strain>
    </source>
</reference>
<dbReference type="RefSeq" id="WP_115627302.1">
    <property type="nucleotide sequence ID" value="NZ_UIGI01000001.1"/>
</dbReference>
<dbReference type="Pfam" id="PF00532">
    <property type="entry name" value="Peripla_BP_1"/>
    <property type="match status" value="1"/>
</dbReference>
<dbReference type="InterPro" id="IPR000843">
    <property type="entry name" value="HTH_LacI"/>
</dbReference>
<dbReference type="CDD" id="cd01575">
    <property type="entry name" value="PBP1_GntR"/>
    <property type="match status" value="1"/>
</dbReference>
<dbReference type="GO" id="GO:0003700">
    <property type="term" value="F:DNA-binding transcription factor activity"/>
    <property type="evidence" value="ECO:0007669"/>
    <property type="project" value="TreeGrafter"/>
</dbReference>
<gene>
    <name evidence="5" type="primary">gntR_2</name>
    <name evidence="5" type="ORF">NCTC12119_00699</name>
</gene>
<dbReference type="SUPFAM" id="SSF47413">
    <property type="entry name" value="lambda repressor-like DNA-binding domains"/>
    <property type="match status" value="1"/>
</dbReference>
<feature type="domain" description="HTH lacI-type" evidence="4">
    <location>
        <begin position="6"/>
        <end position="53"/>
    </location>
</feature>
<organism evidence="5 6">
    <name type="scientific">Buttiauxella agrestis</name>
    <dbReference type="NCBI Taxonomy" id="82977"/>
    <lineage>
        <taxon>Bacteria</taxon>
        <taxon>Pseudomonadati</taxon>
        <taxon>Pseudomonadota</taxon>
        <taxon>Gammaproteobacteria</taxon>
        <taxon>Enterobacterales</taxon>
        <taxon>Enterobacteriaceae</taxon>
        <taxon>Buttiauxella</taxon>
    </lineage>
</organism>
<evidence type="ECO:0000313" key="5">
    <source>
        <dbReference type="EMBL" id="SUW62274.1"/>
    </source>
</evidence>
<dbReference type="CDD" id="cd01392">
    <property type="entry name" value="HTH_LacI"/>
    <property type="match status" value="1"/>
</dbReference>
<evidence type="ECO:0000259" key="4">
    <source>
        <dbReference type="PROSITE" id="PS50932"/>
    </source>
</evidence>
<dbReference type="PROSITE" id="PS50932">
    <property type="entry name" value="HTH_LACI_2"/>
    <property type="match status" value="1"/>
</dbReference>
<dbReference type="Gene3D" id="3.40.50.2300">
    <property type="match status" value="2"/>
</dbReference>
<dbReference type="EMBL" id="UIGI01000001">
    <property type="protein sequence ID" value="SUW62274.1"/>
    <property type="molecule type" value="Genomic_DNA"/>
</dbReference>
<evidence type="ECO:0000313" key="6">
    <source>
        <dbReference type="Proteomes" id="UP000255528"/>
    </source>
</evidence>
<dbReference type="Gene3D" id="1.10.260.40">
    <property type="entry name" value="lambda repressor-like DNA-binding domains"/>
    <property type="match status" value="1"/>
</dbReference>
<dbReference type="Pfam" id="PF00356">
    <property type="entry name" value="LacI"/>
    <property type="match status" value="1"/>
</dbReference>
<evidence type="ECO:0000256" key="2">
    <source>
        <dbReference type="ARBA" id="ARBA00023125"/>
    </source>
</evidence>
<proteinExistence type="predicted"/>
<dbReference type="Proteomes" id="UP000255528">
    <property type="component" value="Unassembled WGS sequence"/>
</dbReference>
<dbReference type="InterPro" id="IPR010982">
    <property type="entry name" value="Lambda_DNA-bd_dom_sf"/>
</dbReference>
<dbReference type="PROSITE" id="PS00356">
    <property type="entry name" value="HTH_LACI_1"/>
    <property type="match status" value="1"/>
</dbReference>
<dbReference type="InterPro" id="IPR028082">
    <property type="entry name" value="Peripla_BP_I"/>
</dbReference>
<dbReference type="SMART" id="SM00354">
    <property type="entry name" value="HTH_LACI"/>
    <property type="match status" value="1"/>
</dbReference>
<dbReference type="SUPFAM" id="SSF53822">
    <property type="entry name" value="Periplasmic binding protein-like I"/>
    <property type="match status" value="1"/>
</dbReference>